<dbReference type="InterPro" id="IPR039497">
    <property type="entry name" value="CC144C-like_CC_dom"/>
</dbReference>
<dbReference type="EMBL" id="JAGEUA010000008">
    <property type="protein sequence ID" value="KAL0967854.1"/>
    <property type="molecule type" value="Genomic_DNA"/>
</dbReference>
<evidence type="ECO:0000256" key="2">
    <source>
        <dbReference type="PROSITE-ProRule" id="PRU00023"/>
    </source>
</evidence>
<feature type="region of interest" description="Disordered" evidence="4">
    <location>
        <begin position="590"/>
        <end position="610"/>
    </location>
</feature>
<feature type="coiled-coil region" evidence="3">
    <location>
        <begin position="1745"/>
        <end position="1810"/>
    </location>
</feature>
<feature type="compositionally biased region" description="Polar residues" evidence="4">
    <location>
        <begin position="270"/>
        <end position="284"/>
    </location>
</feature>
<dbReference type="InterPro" id="IPR036770">
    <property type="entry name" value="Ankyrin_rpt-contain_sf"/>
</dbReference>
<feature type="compositionally biased region" description="Basic and acidic residues" evidence="4">
    <location>
        <begin position="789"/>
        <end position="798"/>
    </location>
</feature>
<dbReference type="Pfam" id="PF13857">
    <property type="entry name" value="Ank_5"/>
    <property type="match status" value="1"/>
</dbReference>
<organism evidence="7 8">
    <name type="scientific">Umbra pygmaea</name>
    <name type="common">Eastern mudminnow</name>
    <dbReference type="NCBI Taxonomy" id="75934"/>
    <lineage>
        <taxon>Eukaryota</taxon>
        <taxon>Metazoa</taxon>
        <taxon>Chordata</taxon>
        <taxon>Craniata</taxon>
        <taxon>Vertebrata</taxon>
        <taxon>Euteleostomi</taxon>
        <taxon>Actinopterygii</taxon>
        <taxon>Neopterygii</taxon>
        <taxon>Teleostei</taxon>
        <taxon>Protacanthopterygii</taxon>
        <taxon>Esociformes</taxon>
        <taxon>Umbridae</taxon>
        <taxon>Umbra</taxon>
    </lineage>
</organism>
<dbReference type="Pfam" id="PF14915">
    <property type="entry name" value="CCDC144C"/>
    <property type="match status" value="1"/>
</dbReference>
<dbReference type="InterPro" id="IPR021885">
    <property type="entry name" value="DUF3496"/>
</dbReference>
<feature type="repeat" description="ANK" evidence="2">
    <location>
        <begin position="165"/>
        <end position="197"/>
    </location>
</feature>
<feature type="compositionally biased region" description="Basic and acidic residues" evidence="4">
    <location>
        <begin position="729"/>
        <end position="741"/>
    </location>
</feature>
<evidence type="ECO:0000256" key="1">
    <source>
        <dbReference type="ARBA" id="ARBA00023054"/>
    </source>
</evidence>
<feature type="coiled-coil region" evidence="3">
    <location>
        <begin position="1177"/>
        <end position="1208"/>
    </location>
</feature>
<dbReference type="InterPro" id="IPR002110">
    <property type="entry name" value="Ankyrin_rpt"/>
</dbReference>
<feature type="compositionally biased region" description="Basic and acidic residues" evidence="4">
    <location>
        <begin position="532"/>
        <end position="543"/>
    </location>
</feature>
<feature type="coiled-coil region" evidence="3">
    <location>
        <begin position="1367"/>
        <end position="1394"/>
    </location>
</feature>
<dbReference type="PANTHER" id="PTHR24147">
    <property type="entry name" value="ANKYRIN REPEAT DOMAIN 36-RELATED"/>
    <property type="match status" value="1"/>
</dbReference>
<evidence type="ECO:0000259" key="5">
    <source>
        <dbReference type="Pfam" id="PF12001"/>
    </source>
</evidence>
<dbReference type="PRINTS" id="PR01415">
    <property type="entry name" value="ANKYRIN"/>
</dbReference>
<dbReference type="Pfam" id="PF12001">
    <property type="entry name" value="DUF3496"/>
    <property type="match status" value="1"/>
</dbReference>
<reference evidence="7 8" key="1">
    <citation type="submission" date="2024-06" db="EMBL/GenBank/DDBJ databases">
        <authorList>
            <person name="Pan Q."/>
            <person name="Wen M."/>
            <person name="Jouanno E."/>
            <person name="Zahm M."/>
            <person name="Klopp C."/>
            <person name="Cabau C."/>
            <person name="Louis A."/>
            <person name="Berthelot C."/>
            <person name="Parey E."/>
            <person name="Roest Crollius H."/>
            <person name="Montfort J."/>
            <person name="Robinson-Rechavi M."/>
            <person name="Bouchez O."/>
            <person name="Lampietro C."/>
            <person name="Lopez Roques C."/>
            <person name="Donnadieu C."/>
            <person name="Postlethwait J."/>
            <person name="Bobe J."/>
            <person name="Verreycken H."/>
            <person name="Guiguen Y."/>
        </authorList>
    </citation>
    <scope>NUCLEOTIDE SEQUENCE [LARGE SCALE GENOMIC DNA]</scope>
    <source>
        <strain evidence="7">Up_M1</strain>
        <tissue evidence="7">Testis</tissue>
    </source>
</reference>
<feature type="compositionally biased region" description="Polar residues" evidence="4">
    <location>
        <begin position="799"/>
        <end position="820"/>
    </location>
</feature>
<evidence type="ECO:0008006" key="9">
    <source>
        <dbReference type="Google" id="ProtNLM"/>
    </source>
</evidence>
<proteinExistence type="predicted"/>
<feature type="compositionally biased region" description="Basic and acidic residues" evidence="4">
    <location>
        <begin position="889"/>
        <end position="903"/>
    </location>
</feature>
<feature type="compositionally biased region" description="Basic and acidic residues" evidence="4">
    <location>
        <begin position="483"/>
        <end position="497"/>
    </location>
</feature>
<feature type="region of interest" description="Disordered" evidence="4">
    <location>
        <begin position="408"/>
        <end position="543"/>
    </location>
</feature>
<dbReference type="PROSITE" id="PS50297">
    <property type="entry name" value="ANK_REP_REGION"/>
    <property type="match status" value="4"/>
</dbReference>
<keyword evidence="8" id="KW-1185">Reference proteome</keyword>
<evidence type="ECO:0000256" key="3">
    <source>
        <dbReference type="SAM" id="Coils"/>
    </source>
</evidence>
<keyword evidence="1 3" id="KW-0175">Coiled coil</keyword>
<feature type="repeat" description="ANK" evidence="2">
    <location>
        <begin position="66"/>
        <end position="98"/>
    </location>
</feature>
<dbReference type="SUPFAM" id="SSF48403">
    <property type="entry name" value="Ankyrin repeat"/>
    <property type="match status" value="1"/>
</dbReference>
<sequence>MKKIFNFTKKKKGFSPNTSDTASVLSLGYDLKEKDLVKVHKAAYGGDLAKLKQLAKKNDINQLDKDNRTALHVACVNGHTDVVQFLVESKAKLNLCDNQNRSPLMKAVQCQQERCVATLLEHDADPNLVDVNGNTALHLASCIPSITTAMLLLENDATINAQNKEGYSPLTMAVKENHADMTEFLLKEGADINIKDLGNRTPLMIAACNGQISLVRLLLQYDADITSKDNNGWSSDDYAVMNGHHACSHLIIEHGAKRKSMRSPAHAPTRKSQASMLASSSQEAGFSLGGPATDKEEQGAIRAGQDVEDNSQTESMSRASKSVADDSWPSSDEDDELHIALKKHPKPNLKKLMNISKKQNDAVPVTDLDESEHESEDRVQRNQPCPQAFLPRCAPQHVVSPISAASFTFKPPQMTSSPFQSSIKEKYSTEDDEEYEEKDEGGDENEQEKSYIEELVDGNMKHQTEENNNPLVDALIPGSENASTEKQRDFLSELGLEKEDEEDSWDTESGSGSPRKQNARAPPKGPVCIISEKNEVLRHDDADRDDVLETEVKGMSGKQLTSSILSKLEMSIEDTEKKTDALDWDRLSTTSKRNLPGCRPPPSIDSELKGEATFPPISAVILADVQAPESSDPDIIALADSSRPEEISSPHSPLPLASQHFLVSQTWPHAQKMLPQCGECEEDSDWDSDHVTTSTSSPVRLKKQLPNITKSTAMLKPHNLLCGPSPFKQEGETSPEPKKQPQEVGESQIKMEVLQKSRASWDAEGTRSNQSEHKLDVEEEEKPYTTSENPKESCRSEATETQSRLRAGDSINQRQWSKNLKSADRALEDQQQQQQQQQERRAVTNKATLKLPSLGGAKHGQAPQAVNHVNGQDPLSVFDDSTLSDVSDDDRRHPSKELQKDKPQNSGGVEMMEDFDDLTQSSDTATSDLEDPTSIYRQASFLMKQHDFSSLDSVSMVKLQNMFQEYERTIQREKSRQGRLVDKMRQLEAERAELRGSLEEVRDIKQALDHRQLELDTDLNNLKFQLKQEQEKHRNASMLYDKTRETLRKKEEELRLEVEGKHEVELAKRNQELKMRAILNKMKQLEEDRSETKKLLNQERSARALSETILNNHLRKQQDIVEENRKAICKSNEALSQLTEATDRERELLQQNSVLQADVSSLRAELEHFHSHSSQKESRLSEESEALRERLEDARRDLKLNEEALAQTVYQYTSQLTNLKAELVVKSSRLEHEHQTREQLEVEGESARTRLSSALQEAERCQAALAEAERALQREREEHQRSQDRLIGESANNRLAIDGLSQKLSKAESCANSFENEVHRITMTLTETEHVVTALQRDKELAGGRVRELEAALLAEREQAGRACARQEALQERLAGAQSEAMLLRQQLEEAHNKGTAKEKAVTDAQERFGDLLAKLRSDGEEHVQLVEERSKELAIKAADLRDQVYKLEEEKNERETSFRQLQQELADSLKMLSMSEASLEVNTRYRNDLEEEKARLLKERDRLKGKVEEREEEYVQAQRNINALKSNLAEKDRVVVAASQKLQEVSSALAGSDTIKKQLEEAVQRLEIENARLEAAAKQQTNKIEALQKQIQDAAIVRNRLEDLVTGLQGSKMTLEEQLGREVQKQGMLSHNAQDSHILWEEELKSRSMLGLRLAELEKEKAELSSQMDLEKKKAKKIAGQKKSVDSRLDEEIKRNTDLQKEMYRLRTLVKTAKKKLREQEGAVTEFGSPMRGEMGDRLTEAAISRMKDKVNDLTMQLEKETLRCSQLETLNCDLKEQLSSLKFLSRSNERLERSKRQLEEEVLGLRQKVEAGLMDQSQADQYRRDAEDRARQEINRKLEEVNTFLQTQAASQEVLEQMTAANEASLRLNLEQRIRELEVELNRVRSTQHESMNLRDSDHNELGRYRELYVEEMHRRKSLAAKLERCNERLVEANSKLLNERHRSKSLIASSIVNGTLGGPSLLEMGSLGSVGAYGTTLGPINRSMGGPLLNSLGDMGQSTSVEAYLAKQQNELERTISKAVDYATAELEGSTRVSPIGSASISPTSLGIAVTLEKDPVSRTAQQYLEVLKKNYKI</sequence>
<dbReference type="Proteomes" id="UP001557470">
    <property type="component" value="Unassembled WGS sequence"/>
</dbReference>
<feature type="coiled-coil region" evidence="3">
    <location>
        <begin position="1918"/>
        <end position="1945"/>
    </location>
</feature>
<feature type="compositionally biased region" description="Basic and acidic residues" evidence="4">
    <location>
        <begin position="753"/>
        <end position="776"/>
    </location>
</feature>
<evidence type="ECO:0000313" key="7">
    <source>
        <dbReference type="EMBL" id="KAL0967854.1"/>
    </source>
</evidence>
<keyword evidence="2" id="KW-0040">ANK repeat</keyword>
<feature type="coiled-coil region" evidence="3">
    <location>
        <begin position="956"/>
        <end position="1007"/>
    </location>
</feature>
<gene>
    <name evidence="7" type="ORF">UPYG_G00258270</name>
</gene>
<feature type="compositionally biased region" description="Acidic residues" evidence="4">
    <location>
        <begin position="430"/>
        <end position="446"/>
    </location>
</feature>
<feature type="compositionally biased region" description="Basic residues" evidence="4">
    <location>
        <begin position="340"/>
        <end position="349"/>
    </location>
</feature>
<feature type="compositionally biased region" description="Polar residues" evidence="4">
    <location>
        <begin position="413"/>
        <end position="422"/>
    </location>
</feature>
<feature type="domain" description="CCDC144C-like coiled-coil" evidence="6">
    <location>
        <begin position="1024"/>
        <end position="1507"/>
    </location>
</feature>
<protein>
    <recommendedName>
        <fullName evidence="9">Ankyrin repeat domain-containing protein 26</fullName>
    </recommendedName>
</protein>
<dbReference type="SMART" id="SM00248">
    <property type="entry name" value="ANK"/>
    <property type="match status" value="7"/>
</dbReference>
<dbReference type="InterPro" id="IPR050657">
    <property type="entry name" value="Ankyrin_repeat_domain"/>
</dbReference>
<dbReference type="PANTHER" id="PTHR24147:SF53">
    <property type="entry name" value="ANKYRIN REPEAT DOMAIN 26"/>
    <property type="match status" value="1"/>
</dbReference>
<feature type="coiled-coil region" evidence="3">
    <location>
        <begin position="1862"/>
        <end position="1889"/>
    </location>
</feature>
<feature type="coiled-coil region" evidence="3">
    <location>
        <begin position="1424"/>
        <end position="1605"/>
    </location>
</feature>
<dbReference type="Gene3D" id="1.25.40.20">
    <property type="entry name" value="Ankyrin repeat-containing domain"/>
    <property type="match status" value="2"/>
</dbReference>
<feature type="repeat" description="ANK" evidence="2">
    <location>
        <begin position="99"/>
        <end position="131"/>
    </location>
</feature>
<feature type="domain" description="DUF3496" evidence="5">
    <location>
        <begin position="1871"/>
        <end position="1955"/>
    </location>
</feature>
<feature type="compositionally biased region" description="Low complexity" evidence="4">
    <location>
        <begin position="875"/>
        <end position="885"/>
    </location>
</feature>
<dbReference type="Pfam" id="PF12796">
    <property type="entry name" value="Ank_2"/>
    <property type="match status" value="2"/>
</dbReference>
<feature type="region of interest" description="Disordered" evidence="4">
    <location>
        <begin position="678"/>
        <end position="910"/>
    </location>
</feature>
<name>A0ABD0W8R1_UMBPY</name>
<feature type="coiled-coil region" evidence="3">
    <location>
        <begin position="1648"/>
        <end position="1703"/>
    </location>
</feature>
<dbReference type="PROSITE" id="PS50088">
    <property type="entry name" value="ANK_REPEAT"/>
    <property type="match status" value="5"/>
</dbReference>
<feature type="repeat" description="ANK" evidence="2">
    <location>
        <begin position="198"/>
        <end position="230"/>
    </location>
</feature>
<feature type="coiled-coil region" evidence="3">
    <location>
        <begin position="1068"/>
        <end position="1102"/>
    </location>
</feature>
<feature type="region of interest" description="Disordered" evidence="4">
    <location>
        <begin position="256"/>
        <end position="388"/>
    </location>
</feature>
<comment type="caution">
    <text evidence="7">The sequence shown here is derived from an EMBL/GenBank/DDBJ whole genome shotgun (WGS) entry which is preliminary data.</text>
</comment>
<feature type="compositionally biased region" description="Polar residues" evidence="4">
    <location>
        <begin position="507"/>
        <end position="516"/>
    </location>
</feature>
<evidence type="ECO:0000313" key="8">
    <source>
        <dbReference type="Proteomes" id="UP001557470"/>
    </source>
</evidence>
<evidence type="ECO:0000256" key="4">
    <source>
        <dbReference type="SAM" id="MobiDB-lite"/>
    </source>
</evidence>
<evidence type="ECO:0000259" key="6">
    <source>
        <dbReference type="Pfam" id="PF14915"/>
    </source>
</evidence>
<feature type="repeat" description="ANK" evidence="2">
    <location>
        <begin position="132"/>
        <end position="164"/>
    </location>
</feature>
<feature type="region of interest" description="Disordered" evidence="4">
    <location>
        <begin position="1228"/>
        <end position="1248"/>
    </location>
</feature>
<accession>A0ABD0W8R1</accession>